<keyword evidence="8" id="KW-0720">Serine protease</keyword>
<dbReference type="Pfam" id="PF13180">
    <property type="entry name" value="PDZ_2"/>
    <property type="match status" value="1"/>
</dbReference>
<keyword evidence="7" id="KW-0378">Hydrolase</keyword>
<sequence length="463" mass="49437">MLPVSLFLKPFLLPITLLMTVSFSFFATNAFSALPVYAGGQPLPSLAPMIEKTRPAVVNIATRGSVNVRNHPRMNDPLFQQFFRGFKNRPQRREVKSLGSGVIIDADAGYIVTNHHVIEGADEIAITLHDGQQLEAKIVGSDPEADVAILKIEHENIKLTHISFADSSKLRVGDFAVAIGNPFGLGQTVTSGIISALGRTGLGIEGYEDFIQTDASINPGNSGGALVNLRGELIGINTAILASGGAGNVGIGFAIPINMVRELTSQLIEYGEVRRGMLGVIMQNMTPELAKAFGLDSHQGVVISQVIENSAASKAGLKAGDVVSKINGVPVKNASAMRNMVGLMRVGAKMEITVLREGEKKKLTAYIKGEVEQHIVGEKINPKLNGAVVESHEEGGNAFIVVANVSRGSAAWNSGLRKGDLILSVNHTQVKTLSDIKKQVKFGDKQILLNVQRGQTALFILIQ</sequence>
<evidence type="ECO:0000256" key="4">
    <source>
        <dbReference type="ARBA" id="ARBA00022729"/>
    </source>
</evidence>
<dbReference type="Pfam" id="PF13365">
    <property type="entry name" value="Trypsin_2"/>
    <property type="match status" value="1"/>
</dbReference>
<feature type="domain" description="PDZ" evidence="9">
    <location>
        <begin position="386"/>
        <end position="455"/>
    </location>
</feature>
<organism evidence="10">
    <name type="scientific">hydrothermal vent metagenome</name>
    <dbReference type="NCBI Taxonomy" id="652676"/>
    <lineage>
        <taxon>unclassified sequences</taxon>
        <taxon>metagenomes</taxon>
        <taxon>ecological metagenomes</taxon>
    </lineage>
</organism>
<keyword evidence="5" id="KW-0677">Repeat</keyword>
<evidence type="ECO:0000313" key="10">
    <source>
        <dbReference type="EMBL" id="VAW50561.1"/>
    </source>
</evidence>
<dbReference type="EMBL" id="UOFD01000016">
    <property type="protein sequence ID" value="VAW50561.1"/>
    <property type="molecule type" value="Genomic_DNA"/>
</dbReference>
<dbReference type="FunFam" id="2.40.10.10:FF:000001">
    <property type="entry name" value="Periplasmic serine protease DegS"/>
    <property type="match status" value="1"/>
</dbReference>
<evidence type="ECO:0000256" key="5">
    <source>
        <dbReference type="ARBA" id="ARBA00022737"/>
    </source>
</evidence>
<evidence type="ECO:0000256" key="7">
    <source>
        <dbReference type="ARBA" id="ARBA00022801"/>
    </source>
</evidence>
<dbReference type="InterPro" id="IPR011782">
    <property type="entry name" value="Pept_S1C_Do"/>
</dbReference>
<dbReference type="SUPFAM" id="SSF50494">
    <property type="entry name" value="Trypsin-like serine proteases"/>
    <property type="match status" value="1"/>
</dbReference>
<evidence type="ECO:0000256" key="1">
    <source>
        <dbReference type="ARBA" id="ARBA00004418"/>
    </source>
</evidence>
<proteinExistence type="inferred from homology"/>
<dbReference type="GO" id="GO:0004252">
    <property type="term" value="F:serine-type endopeptidase activity"/>
    <property type="evidence" value="ECO:0007669"/>
    <property type="project" value="InterPro"/>
</dbReference>
<dbReference type="Gene3D" id="2.40.10.120">
    <property type="match status" value="1"/>
</dbReference>
<dbReference type="InterPro" id="IPR001940">
    <property type="entry name" value="Peptidase_S1C"/>
</dbReference>
<evidence type="ECO:0000259" key="9">
    <source>
        <dbReference type="PROSITE" id="PS50106"/>
    </source>
</evidence>
<dbReference type="PANTHER" id="PTHR22939">
    <property type="entry name" value="SERINE PROTEASE FAMILY S1C HTRA-RELATED"/>
    <property type="match status" value="1"/>
</dbReference>
<dbReference type="InterPro" id="IPR036034">
    <property type="entry name" value="PDZ_sf"/>
</dbReference>
<dbReference type="AlphaFoldDB" id="A0A3B0W5K8"/>
<reference evidence="10" key="1">
    <citation type="submission" date="2018-06" db="EMBL/GenBank/DDBJ databases">
        <authorList>
            <person name="Zhirakovskaya E."/>
        </authorList>
    </citation>
    <scope>NUCLEOTIDE SEQUENCE</scope>
</reference>
<evidence type="ECO:0000256" key="6">
    <source>
        <dbReference type="ARBA" id="ARBA00022764"/>
    </source>
</evidence>
<dbReference type="PRINTS" id="PR00834">
    <property type="entry name" value="PROTEASES2C"/>
</dbReference>
<keyword evidence="3 10" id="KW-0645">Protease</keyword>
<evidence type="ECO:0000256" key="8">
    <source>
        <dbReference type="ARBA" id="ARBA00022825"/>
    </source>
</evidence>
<dbReference type="SMART" id="SM00228">
    <property type="entry name" value="PDZ"/>
    <property type="match status" value="2"/>
</dbReference>
<dbReference type="InterPro" id="IPR001478">
    <property type="entry name" value="PDZ"/>
</dbReference>
<keyword evidence="4" id="KW-0732">Signal</keyword>
<comment type="subcellular location">
    <subcellularLocation>
        <location evidence="1">Periplasm</location>
    </subcellularLocation>
</comment>
<accession>A0A3B0W5K8</accession>
<dbReference type="Pfam" id="PF17820">
    <property type="entry name" value="PDZ_6"/>
    <property type="match status" value="1"/>
</dbReference>
<dbReference type="Gene3D" id="2.30.42.10">
    <property type="match status" value="2"/>
</dbReference>
<keyword evidence="6" id="KW-0574">Periplasm</keyword>
<dbReference type="PANTHER" id="PTHR22939:SF129">
    <property type="entry name" value="SERINE PROTEASE HTRA2, MITOCHONDRIAL"/>
    <property type="match status" value="1"/>
</dbReference>
<dbReference type="NCBIfam" id="TIGR02037">
    <property type="entry name" value="degP_htrA_DO"/>
    <property type="match status" value="1"/>
</dbReference>
<evidence type="ECO:0000256" key="2">
    <source>
        <dbReference type="ARBA" id="ARBA00010541"/>
    </source>
</evidence>
<dbReference type="InterPro" id="IPR009003">
    <property type="entry name" value="Peptidase_S1_PA"/>
</dbReference>
<dbReference type="GO" id="GO:0006508">
    <property type="term" value="P:proteolysis"/>
    <property type="evidence" value="ECO:0007669"/>
    <property type="project" value="UniProtKB-KW"/>
</dbReference>
<dbReference type="CDD" id="cd10839">
    <property type="entry name" value="cpPDZ1_DegP-like"/>
    <property type="match status" value="1"/>
</dbReference>
<dbReference type="GO" id="GO:0042597">
    <property type="term" value="C:periplasmic space"/>
    <property type="evidence" value="ECO:0007669"/>
    <property type="project" value="UniProtKB-SubCell"/>
</dbReference>
<gene>
    <name evidence="10" type="ORF">MNBD_GAMMA06-103</name>
</gene>
<comment type="similarity">
    <text evidence="2">Belongs to the peptidase S1C family.</text>
</comment>
<evidence type="ECO:0000256" key="3">
    <source>
        <dbReference type="ARBA" id="ARBA00022670"/>
    </source>
</evidence>
<dbReference type="InterPro" id="IPR041489">
    <property type="entry name" value="PDZ_6"/>
</dbReference>
<dbReference type="SUPFAM" id="SSF50156">
    <property type="entry name" value="PDZ domain-like"/>
    <property type="match status" value="2"/>
</dbReference>
<dbReference type="PROSITE" id="PS50106">
    <property type="entry name" value="PDZ"/>
    <property type="match status" value="2"/>
</dbReference>
<name>A0A3B0W5K8_9ZZZZ</name>
<feature type="domain" description="PDZ" evidence="9">
    <location>
        <begin position="267"/>
        <end position="358"/>
    </location>
</feature>
<protein>
    <submittedName>
        <fullName evidence="10">Outer membrane stress sensor protease DegQ, serine protease</fullName>
    </submittedName>
</protein>